<proteinExistence type="inferred from homology"/>
<dbReference type="GO" id="GO:0015627">
    <property type="term" value="C:type II protein secretion system complex"/>
    <property type="evidence" value="ECO:0007669"/>
    <property type="project" value="InterPro"/>
</dbReference>
<evidence type="ECO:0000259" key="13">
    <source>
        <dbReference type="Pfam" id="PF12019"/>
    </source>
</evidence>
<feature type="region of interest" description="Disordered" evidence="11">
    <location>
        <begin position="123"/>
        <end position="151"/>
    </location>
</feature>
<evidence type="ECO:0000256" key="5">
    <source>
        <dbReference type="ARBA" id="ARBA00022519"/>
    </source>
</evidence>
<evidence type="ECO:0000256" key="11">
    <source>
        <dbReference type="SAM" id="MobiDB-lite"/>
    </source>
</evidence>
<keyword evidence="7 12" id="KW-1133">Transmembrane helix</keyword>
<keyword evidence="15" id="KW-1185">Reference proteome</keyword>
<evidence type="ECO:0000256" key="2">
    <source>
        <dbReference type="ARBA" id="ARBA00021549"/>
    </source>
</evidence>
<dbReference type="EMBL" id="SACM01000002">
    <property type="protein sequence ID" value="RVT86347.1"/>
    <property type="molecule type" value="Genomic_DNA"/>
</dbReference>
<dbReference type="Proteomes" id="UP000288587">
    <property type="component" value="Unassembled WGS sequence"/>
</dbReference>
<evidence type="ECO:0000313" key="14">
    <source>
        <dbReference type="EMBL" id="RVT86347.1"/>
    </source>
</evidence>
<keyword evidence="8 12" id="KW-0472">Membrane</keyword>
<feature type="domain" description="General secretion pathway GspH" evidence="13">
    <location>
        <begin position="61"/>
        <end position="207"/>
    </location>
</feature>
<evidence type="ECO:0000256" key="3">
    <source>
        <dbReference type="ARBA" id="ARBA00022475"/>
    </source>
</evidence>
<dbReference type="InterPro" id="IPR045584">
    <property type="entry name" value="Pilin-like"/>
</dbReference>
<comment type="subcellular location">
    <subcellularLocation>
        <location evidence="1">Cell inner membrane</location>
        <topology evidence="1">Single-pass membrane protein</topology>
    </subcellularLocation>
</comment>
<comment type="caution">
    <text evidence="14">The sequence shown here is derived from an EMBL/GenBank/DDBJ whole genome shotgun (WGS) entry which is preliminary data.</text>
</comment>
<dbReference type="InterPro" id="IPR012902">
    <property type="entry name" value="N_methyl_site"/>
</dbReference>
<dbReference type="AlphaFoldDB" id="A0A3S2XTE8"/>
<dbReference type="Pfam" id="PF07963">
    <property type="entry name" value="N_methyl"/>
    <property type="match status" value="1"/>
</dbReference>
<evidence type="ECO:0000256" key="8">
    <source>
        <dbReference type="ARBA" id="ARBA00023136"/>
    </source>
</evidence>
<keyword evidence="6 12" id="KW-0812">Transmembrane</keyword>
<dbReference type="OrthoDB" id="5956286at2"/>
<organism evidence="14 15">
    <name type="scientific">Inhella crocodyli</name>
    <dbReference type="NCBI Taxonomy" id="2499851"/>
    <lineage>
        <taxon>Bacteria</taxon>
        <taxon>Pseudomonadati</taxon>
        <taxon>Pseudomonadota</taxon>
        <taxon>Betaproteobacteria</taxon>
        <taxon>Burkholderiales</taxon>
        <taxon>Sphaerotilaceae</taxon>
        <taxon>Inhella</taxon>
    </lineage>
</organism>
<name>A0A3S2XTE8_9BURK</name>
<evidence type="ECO:0000256" key="12">
    <source>
        <dbReference type="SAM" id="Phobius"/>
    </source>
</evidence>
<gene>
    <name evidence="14" type="ORF">EOD73_09995</name>
</gene>
<evidence type="ECO:0000256" key="1">
    <source>
        <dbReference type="ARBA" id="ARBA00004377"/>
    </source>
</evidence>
<dbReference type="Pfam" id="PF12019">
    <property type="entry name" value="GspH"/>
    <property type="match status" value="1"/>
</dbReference>
<dbReference type="NCBIfam" id="TIGR02532">
    <property type="entry name" value="IV_pilin_GFxxxE"/>
    <property type="match status" value="1"/>
</dbReference>
<evidence type="ECO:0000256" key="4">
    <source>
        <dbReference type="ARBA" id="ARBA00022481"/>
    </source>
</evidence>
<keyword evidence="4" id="KW-0488">Methylation</keyword>
<accession>A0A3S2XTE8</accession>
<keyword evidence="3" id="KW-1003">Cell membrane</keyword>
<dbReference type="GO" id="GO:0015628">
    <property type="term" value="P:protein secretion by the type II secretion system"/>
    <property type="evidence" value="ECO:0007669"/>
    <property type="project" value="InterPro"/>
</dbReference>
<protein>
    <recommendedName>
        <fullName evidence="2">Type II secretion system protein H</fullName>
    </recommendedName>
    <alternativeName>
        <fullName evidence="10">General secretion pathway protein H</fullName>
    </alternativeName>
</protein>
<comment type="similarity">
    <text evidence="9">Belongs to the GSP H family.</text>
</comment>
<evidence type="ECO:0000256" key="9">
    <source>
        <dbReference type="ARBA" id="ARBA00025772"/>
    </source>
</evidence>
<keyword evidence="5" id="KW-0997">Cell inner membrane</keyword>
<dbReference type="SUPFAM" id="SSF54523">
    <property type="entry name" value="Pili subunits"/>
    <property type="match status" value="1"/>
</dbReference>
<evidence type="ECO:0000256" key="6">
    <source>
        <dbReference type="ARBA" id="ARBA00022692"/>
    </source>
</evidence>
<dbReference type="GO" id="GO:0005886">
    <property type="term" value="C:plasma membrane"/>
    <property type="evidence" value="ECO:0007669"/>
    <property type="project" value="UniProtKB-SubCell"/>
</dbReference>
<dbReference type="Gene3D" id="3.55.40.10">
    <property type="entry name" value="minor pseudopilin epsh domain"/>
    <property type="match status" value="1"/>
</dbReference>
<feature type="transmembrane region" description="Helical" evidence="12">
    <location>
        <begin position="26"/>
        <end position="50"/>
    </location>
</feature>
<evidence type="ECO:0000256" key="7">
    <source>
        <dbReference type="ARBA" id="ARBA00022989"/>
    </source>
</evidence>
<evidence type="ECO:0000313" key="15">
    <source>
        <dbReference type="Proteomes" id="UP000288587"/>
    </source>
</evidence>
<reference evidence="14 15" key="1">
    <citation type="submission" date="2019-01" db="EMBL/GenBank/DDBJ databases">
        <authorList>
            <person name="Chen W.-M."/>
        </authorList>
    </citation>
    <scope>NUCLEOTIDE SEQUENCE [LARGE SCALE GENOMIC DNA]</scope>
    <source>
        <strain evidence="14 15">CCP-18</strain>
    </source>
</reference>
<sequence length="224" mass="23958">MDPNRRVLGHQEERAMLMRASPRRGFTVIEAMVVVTILGVMIAWGVPAFATWMDNIRIRGTAESILSGLQYSRAEATARNASVRFQLVTDLSATCQRTSIGSNWVVDLVDAADDSVEGNCQLNPINDTPAAPSILQKKPARDGTGSTRVEGSAANRAITEVVFNGLGRLTPVPSGEIEFAVTGANTNQCRESGGDLTCLRVLVSPAGQVRMCSDSVPIGDPQRC</sequence>
<evidence type="ECO:0000256" key="10">
    <source>
        <dbReference type="ARBA" id="ARBA00030775"/>
    </source>
</evidence>
<dbReference type="InterPro" id="IPR022346">
    <property type="entry name" value="T2SS_GspH"/>
</dbReference>